<dbReference type="EMBL" id="CH473995">
    <property type="protein sequence ID" value="EDL78897.1"/>
    <property type="molecule type" value="Genomic_DNA"/>
</dbReference>
<organism evidence="2 3">
    <name type="scientific">Rattus norvegicus</name>
    <name type="common">Rat</name>
    <dbReference type="NCBI Taxonomy" id="10116"/>
    <lineage>
        <taxon>Eukaryota</taxon>
        <taxon>Metazoa</taxon>
        <taxon>Chordata</taxon>
        <taxon>Craniata</taxon>
        <taxon>Vertebrata</taxon>
        <taxon>Euteleostomi</taxon>
        <taxon>Mammalia</taxon>
        <taxon>Eutheria</taxon>
        <taxon>Euarchontoglires</taxon>
        <taxon>Glires</taxon>
        <taxon>Rodentia</taxon>
        <taxon>Myomorpha</taxon>
        <taxon>Muroidea</taxon>
        <taxon>Muridae</taxon>
        <taxon>Murinae</taxon>
        <taxon>Rattus</taxon>
    </lineage>
</organism>
<evidence type="ECO:0000313" key="3">
    <source>
        <dbReference type="Proteomes" id="UP000234681"/>
    </source>
</evidence>
<dbReference type="AlphaFoldDB" id="A6JPM5"/>
<evidence type="ECO:0000256" key="1">
    <source>
        <dbReference type="SAM" id="MobiDB-lite"/>
    </source>
</evidence>
<sequence>MALPQQRESTSHVDSAHNTTLNGCSVSLA</sequence>
<evidence type="ECO:0000313" key="2">
    <source>
        <dbReference type="EMBL" id="EDL78897.1"/>
    </source>
</evidence>
<proteinExistence type="predicted"/>
<name>A6JPM5_RAT</name>
<feature type="compositionally biased region" description="Polar residues" evidence="1">
    <location>
        <begin position="16"/>
        <end position="29"/>
    </location>
</feature>
<reference evidence="2 3" key="1">
    <citation type="submission" date="2005-09" db="EMBL/GenBank/DDBJ databases">
        <authorList>
            <person name="Mural R.J."/>
            <person name="Li P.W."/>
            <person name="Adams M.D."/>
            <person name="Amanatides P.G."/>
            <person name="Baden-Tillson H."/>
            <person name="Barnstead M."/>
            <person name="Chin S.H."/>
            <person name="Dew I."/>
            <person name="Evans C.A."/>
            <person name="Ferriera S."/>
            <person name="Flanigan M."/>
            <person name="Fosler C."/>
            <person name="Glodek A."/>
            <person name="Gu Z."/>
            <person name="Holt R.A."/>
            <person name="Jennings D."/>
            <person name="Kraft C.L."/>
            <person name="Lu F."/>
            <person name="Nguyen T."/>
            <person name="Nusskern D.R."/>
            <person name="Pfannkoch C.M."/>
            <person name="Sitter C."/>
            <person name="Sutton G.G."/>
            <person name="Venter J.C."/>
            <person name="Wang Z."/>
            <person name="Woodage T."/>
            <person name="Zheng X.H."/>
            <person name="Zhong F."/>
        </authorList>
    </citation>
    <scope>NUCLEOTIDE SEQUENCE [LARGE SCALE GENOMIC DNA]</scope>
    <source>
        <strain>BN</strain>
        <strain evidence="3">Sprague-Dawley</strain>
    </source>
</reference>
<gene>
    <name evidence="2" type="ORF">rCG_62950</name>
</gene>
<protein>
    <submittedName>
        <fullName evidence="2">RCG62950</fullName>
    </submittedName>
</protein>
<accession>A6JPM5</accession>
<feature type="region of interest" description="Disordered" evidence="1">
    <location>
        <begin position="1"/>
        <end position="29"/>
    </location>
</feature>
<dbReference type="Proteomes" id="UP000234681">
    <property type="component" value="Chromosome 16"/>
</dbReference>